<dbReference type="Pfam" id="PF07610">
    <property type="entry name" value="DUF1573"/>
    <property type="match status" value="1"/>
</dbReference>
<dbReference type="PANTHER" id="PTHR37833:SF1">
    <property type="entry name" value="SIGNAL PEPTIDE PROTEIN"/>
    <property type="match status" value="1"/>
</dbReference>
<keyword evidence="3" id="KW-1185">Reference proteome</keyword>
<dbReference type="RefSeq" id="WP_136826404.1">
    <property type="nucleotide sequence ID" value="NZ_SWBP01000003.1"/>
</dbReference>
<dbReference type="PANTHER" id="PTHR37833">
    <property type="entry name" value="LIPOPROTEIN-RELATED"/>
    <property type="match status" value="1"/>
</dbReference>
<evidence type="ECO:0000256" key="1">
    <source>
        <dbReference type="SAM" id="SignalP"/>
    </source>
</evidence>
<dbReference type="InterPro" id="IPR011467">
    <property type="entry name" value="DUF1573"/>
</dbReference>
<dbReference type="EMBL" id="SWBP01000003">
    <property type="protein sequence ID" value="TKB97830.1"/>
    <property type="molecule type" value="Genomic_DNA"/>
</dbReference>
<dbReference type="Gene3D" id="2.60.40.10">
    <property type="entry name" value="Immunoglobulins"/>
    <property type="match status" value="1"/>
</dbReference>
<evidence type="ECO:0000313" key="2">
    <source>
        <dbReference type="EMBL" id="TKB97830.1"/>
    </source>
</evidence>
<dbReference type="Proteomes" id="UP000308181">
    <property type="component" value="Unassembled WGS sequence"/>
</dbReference>
<evidence type="ECO:0000313" key="3">
    <source>
        <dbReference type="Proteomes" id="UP000308181"/>
    </source>
</evidence>
<sequence length="132" mass="14194">MKRILLICSVVIGFIAFSAMQDNKAEFKFVEETHDFGKVPQGKPVSFVFKYTNVGNEPLIITAVESTCGCTVPSVEPKQGTPVKKGESGSITLTYNAAVAAPFNKFVKISSNSKTPLKMLYVKGEVVAATGK</sequence>
<feature type="chain" id="PRO_5020323406" evidence="1">
    <location>
        <begin position="22"/>
        <end position="132"/>
    </location>
</feature>
<name>A0A4U1C163_9SPHI</name>
<dbReference type="AlphaFoldDB" id="A0A4U1C163"/>
<gene>
    <name evidence="2" type="ORF">FA046_10790</name>
</gene>
<accession>A0A4U1C163</accession>
<organism evidence="2 3">
    <name type="scientific">Pedobacter cryophilus</name>
    <dbReference type="NCBI Taxonomy" id="2571271"/>
    <lineage>
        <taxon>Bacteria</taxon>
        <taxon>Pseudomonadati</taxon>
        <taxon>Bacteroidota</taxon>
        <taxon>Sphingobacteriia</taxon>
        <taxon>Sphingobacteriales</taxon>
        <taxon>Sphingobacteriaceae</taxon>
        <taxon>Pedobacter</taxon>
    </lineage>
</organism>
<keyword evidence="1" id="KW-0732">Signal</keyword>
<feature type="signal peptide" evidence="1">
    <location>
        <begin position="1"/>
        <end position="21"/>
    </location>
</feature>
<dbReference type="OrthoDB" id="826619at2"/>
<dbReference type="InterPro" id="IPR013783">
    <property type="entry name" value="Ig-like_fold"/>
</dbReference>
<comment type="caution">
    <text evidence="2">The sequence shown here is derived from an EMBL/GenBank/DDBJ whole genome shotgun (WGS) entry which is preliminary data.</text>
</comment>
<reference evidence="2 3" key="1">
    <citation type="submission" date="2019-04" db="EMBL/GenBank/DDBJ databases">
        <title>Pedobacter sp. AR-3-17 sp. nov., isolated from Arctic soil.</title>
        <authorList>
            <person name="Dahal R.H."/>
            <person name="Kim D.-U."/>
        </authorList>
    </citation>
    <scope>NUCLEOTIDE SEQUENCE [LARGE SCALE GENOMIC DNA]</scope>
    <source>
        <strain evidence="2 3">AR-3-17</strain>
    </source>
</reference>
<protein>
    <submittedName>
        <fullName evidence="2">DUF1573 domain-containing protein</fullName>
    </submittedName>
</protein>
<proteinExistence type="predicted"/>